<reference evidence="2 3" key="1">
    <citation type="journal article" date="2017" name="Environ. Microbiol.">
        <title>Genomic and physiological analyses of 'Reinekea forsetii' reveal a versatile opportunistic lifestyle during spring algae blooms.</title>
        <authorList>
            <person name="Avci B."/>
            <person name="Hahnke R.L."/>
            <person name="Chafee M."/>
            <person name="Fischer T."/>
            <person name="Gruber-Vodicka H."/>
            <person name="Tegetmeyer H.E."/>
            <person name="Harder J."/>
            <person name="Fuchs B.M."/>
            <person name="Amann R.I."/>
            <person name="Teeling H."/>
        </authorList>
    </citation>
    <scope>NUCLEOTIDE SEQUENCE [LARGE SCALE GENOMIC DNA]</scope>
    <source>
        <strain evidence="2 3">Hel1_31_D35</strain>
    </source>
</reference>
<feature type="chain" id="PRO_5014752387" evidence="1">
    <location>
        <begin position="20"/>
        <end position="477"/>
    </location>
</feature>
<dbReference type="AlphaFoldDB" id="A0A2K8KQY1"/>
<dbReference type="OrthoDB" id="5610858at2"/>
<dbReference type="RefSeq" id="WP_100256798.1">
    <property type="nucleotide sequence ID" value="NZ_CP011797.1"/>
</dbReference>
<proteinExistence type="predicted"/>
<accession>A0A2K8KQY1</accession>
<evidence type="ECO:0000313" key="2">
    <source>
        <dbReference type="EMBL" id="ATX76459.1"/>
    </source>
</evidence>
<gene>
    <name evidence="2" type="primary">thiS</name>
    <name evidence="2" type="ORF">REIFOR_01313</name>
</gene>
<feature type="signal peptide" evidence="1">
    <location>
        <begin position="1"/>
        <end position="19"/>
    </location>
</feature>
<keyword evidence="1" id="KW-0732">Signal</keyword>
<organism evidence="2 3">
    <name type="scientific">Reinekea forsetii</name>
    <dbReference type="NCBI Taxonomy" id="1336806"/>
    <lineage>
        <taxon>Bacteria</taxon>
        <taxon>Pseudomonadati</taxon>
        <taxon>Pseudomonadota</taxon>
        <taxon>Gammaproteobacteria</taxon>
        <taxon>Oceanospirillales</taxon>
        <taxon>Saccharospirillaceae</taxon>
        <taxon>Reinekea</taxon>
    </lineage>
</organism>
<evidence type="ECO:0000256" key="1">
    <source>
        <dbReference type="SAM" id="SignalP"/>
    </source>
</evidence>
<keyword evidence="3" id="KW-1185">Reference proteome</keyword>
<name>A0A2K8KQY1_9GAMM</name>
<dbReference type="KEGG" id="rfo:REIFOR_01313"/>
<dbReference type="EMBL" id="CP011797">
    <property type="protein sequence ID" value="ATX76459.1"/>
    <property type="molecule type" value="Genomic_DNA"/>
</dbReference>
<protein>
    <submittedName>
        <fullName evidence="2">Sulfur carrier protein ThiS</fullName>
    </submittedName>
</protein>
<evidence type="ECO:0000313" key="3">
    <source>
        <dbReference type="Proteomes" id="UP000229757"/>
    </source>
</evidence>
<dbReference type="Pfam" id="PF13729">
    <property type="entry name" value="TraF_2"/>
    <property type="match status" value="1"/>
</dbReference>
<sequence length="477" mass="51629">MKRSILIPISLLCATVAWADTINYLNSGPAVTFGPISNAKVGSSGRFNPAVPATNGDVSRISILDLSANVQLRGLGEFNTVIENMTDKVDSIATTFEDFGTGDASVGDVLSGINTLESTFDDNIELLADSFYIKPGAIVSLPLTPWNFKSGSFGTFSLSGSSLTQARASILHGPIAFDIDAQQIIDSSADDEELDPIDFIRTTSSLYLKQAQVFNADIAWSRELPAIDFTSRQGINAVAGLRATLIAYNLQKNLYPIKELARQATDDSGVLMDDITDDITGGFSDFNYNVSLDAGITLQRQETLLGITLYHLNSPELDYDVLGGNCASITDANDQLDCFHAEFFASIGDITLQESHRLTPSMTVDISHTFLDNSVAVAGAIDLWRKNDLFGDQSQQLNLGLMLQPTQWYWPRLRLGYGKDLLDPEPTQLGLGLSLFNFLQIDTQITAVLADLFSDDLSTQGNSLRSASASASINLAF</sequence>
<dbReference type="Proteomes" id="UP000229757">
    <property type="component" value="Chromosome"/>
</dbReference>
<dbReference type="InterPro" id="IPR032811">
    <property type="entry name" value="Put_conjugal_transfer"/>
</dbReference>